<dbReference type="InterPro" id="IPR007867">
    <property type="entry name" value="GMC_OxRtase_C"/>
</dbReference>
<dbReference type="PROSITE" id="PS00623">
    <property type="entry name" value="GMC_OXRED_1"/>
    <property type="match status" value="1"/>
</dbReference>
<name>A0AAE3NBN5_9BURK</name>
<dbReference type="Gene3D" id="3.50.50.60">
    <property type="entry name" value="FAD/NAD(P)-binding domain"/>
    <property type="match status" value="1"/>
</dbReference>
<evidence type="ECO:0000256" key="2">
    <source>
        <dbReference type="ARBA" id="ARBA00010790"/>
    </source>
</evidence>
<dbReference type="Pfam" id="PF00732">
    <property type="entry name" value="GMC_oxred_N"/>
    <property type="match status" value="1"/>
</dbReference>
<dbReference type="InterPro" id="IPR036188">
    <property type="entry name" value="FAD/NAD-bd_sf"/>
</dbReference>
<keyword evidence="10" id="KW-1185">Reference proteome</keyword>
<evidence type="ECO:0000256" key="1">
    <source>
        <dbReference type="ARBA" id="ARBA00001974"/>
    </source>
</evidence>
<organism evidence="9 10">
    <name type="scientific">Xenophilus arseniciresistens</name>
    <dbReference type="NCBI Taxonomy" id="1283306"/>
    <lineage>
        <taxon>Bacteria</taxon>
        <taxon>Pseudomonadati</taxon>
        <taxon>Pseudomonadota</taxon>
        <taxon>Betaproteobacteria</taxon>
        <taxon>Burkholderiales</taxon>
        <taxon>Comamonadaceae</taxon>
        <taxon>Xenophilus</taxon>
    </lineage>
</organism>
<dbReference type="RefSeq" id="WP_271429801.1">
    <property type="nucleotide sequence ID" value="NZ_JAQIPB010000010.1"/>
</dbReference>
<feature type="domain" description="Glucose-methanol-choline oxidoreductase N-terminal" evidence="8">
    <location>
        <begin position="257"/>
        <end position="271"/>
    </location>
</feature>
<dbReference type="Proteomes" id="UP001212602">
    <property type="component" value="Unassembled WGS sequence"/>
</dbReference>
<dbReference type="PIRSF" id="PIRSF000137">
    <property type="entry name" value="Alcohol_oxidase"/>
    <property type="match status" value="1"/>
</dbReference>
<feature type="domain" description="Glucose-methanol-choline oxidoreductase N-terminal" evidence="7">
    <location>
        <begin position="84"/>
        <end position="107"/>
    </location>
</feature>
<dbReference type="InterPro" id="IPR012132">
    <property type="entry name" value="GMC_OxRdtase"/>
</dbReference>
<comment type="caution">
    <text evidence="9">The sequence shown here is derived from an EMBL/GenBank/DDBJ whole genome shotgun (WGS) entry which is preliminary data.</text>
</comment>
<reference evidence="9" key="1">
    <citation type="submission" date="2023-01" db="EMBL/GenBank/DDBJ databases">
        <title>Xenophilus mangrovi sp. nov., isolated from soil of Mangrove nature reserve.</title>
        <authorList>
            <person name="Xu S."/>
            <person name="Liu Z."/>
            <person name="Xu Y."/>
        </authorList>
    </citation>
    <scope>NUCLEOTIDE SEQUENCE</scope>
    <source>
        <strain evidence="9">YW8</strain>
    </source>
</reference>
<dbReference type="PROSITE" id="PS00624">
    <property type="entry name" value="GMC_OXRED_2"/>
    <property type="match status" value="1"/>
</dbReference>
<dbReference type="PANTHER" id="PTHR11552">
    <property type="entry name" value="GLUCOSE-METHANOL-CHOLINE GMC OXIDOREDUCTASE"/>
    <property type="match status" value="1"/>
</dbReference>
<feature type="compositionally biased region" description="Low complexity" evidence="6">
    <location>
        <begin position="538"/>
        <end position="559"/>
    </location>
</feature>
<evidence type="ECO:0000313" key="9">
    <source>
        <dbReference type="EMBL" id="MDA7418593.1"/>
    </source>
</evidence>
<dbReference type="GO" id="GO:0016614">
    <property type="term" value="F:oxidoreductase activity, acting on CH-OH group of donors"/>
    <property type="evidence" value="ECO:0007669"/>
    <property type="project" value="InterPro"/>
</dbReference>
<dbReference type="SUPFAM" id="SSF51905">
    <property type="entry name" value="FAD/NAD(P)-binding domain"/>
    <property type="match status" value="1"/>
</dbReference>
<evidence type="ECO:0000259" key="7">
    <source>
        <dbReference type="PROSITE" id="PS00623"/>
    </source>
</evidence>
<dbReference type="Pfam" id="PF05199">
    <property type="entry name" value="GMC_oxred_C"/>
    <property type="match status" value="1"/>
</dbReference>
<gene>
    <name evidence="9" type="ORF">PGB34_19660</name>
</gene>
<dbReference type="PANTHER" id="PTHR11552:SF147">
    <property type="entry name" value="CHOLINE DEHYDROGENASE, MITOCHONDRIAL"/>
    <property type="match status" value="1"/>
</dbReference>
<keyword evidence="3 5" id="KW-0285">Flavoprotein</keyword>
<feature type="region of interest" description="Disordered" evidence="6">
    <location>
        <begin position="535"/>
        <end position="559"/>
    </location>
</feature>
<evidence type="ECO:0000256" key="4">
    <source>
        <dbReference type="ARBA" id="ARBA00022827"/>
    </source>
</evidence>
<comment type="cofactor">
    <cofactor evidence="1">
        <name>FAD</name>
        <dbReference type="ChEBI" id="CHEBI:57692"/>
    </cofactor>
</comment>
<dbReference type="Gene3D" id="3.30.560.10">
    <property type="entry name" value="Glucose Oxidase, domain 3"/>
    <property type="match status" value="1"/>
</dbReference>
<dbReference type="InterPro" id="IPR000172">
    <property type="entry name" value="GMC_OxRdtase_N"/>
</dbReference>
<evidence type="ECO:0000259" key="8">
    <source>
        <dbReference type="PROSITE" id="PS00624"/>
    </source>
</evidence>
<protein>
    <submittedName>
        <fullName evidence="9">GMC family oxidoreductase N-terminal domain-containing protein</fullName>
    </submittedName>
</protein>
<evidence type="ECO:0000313" key="10">
    <source>
        <dbReference type="Proteomes" id="UP001212602"/>
    </source>
</evidence>
<sequence length="559" mass="60551">MSDSQEFDYVIVGAGSAGCVLASRLSEDPQVSVCLLEAGGPDSSVLIHAPAGVVAMMPTKINNYGYETVPQPGLNGRRGYQPRGKTLGGSSSINAMLYVRGHRWDYDHWASLGNPGWRYDEVLPYFKRSEHSETHPADPFHGQGGPLNVTYPQHRSPLNAMFIAAAATQGIRPTADYNGARQEGAFFYQVTQKNGERCSAAKGYLTPHLSRPNLSVRTRAVSARILMQGRRATGVAYHQGGELRQVHARREVIVSSGAFGSPQLLMLSGIGPAEHLRQQGIEVVQPLAGVGQNLQDHIDYVQTWRVASDTQSFGVSARGGARMTGAILEWRKQRTGMITSPFAEAGAFFRSSPDVQVPDLQMVFVLAIVDDHARKMHMGHGISCHVDVLRPYSRGEVRLQSADAREAPLIDPRFLSDPRDLDLLVRGAQVQQRIMESAPFDAVRGKQLYPTRADDPAGLAQDIRNRADTQYHPVGTCRMGHDPMAVVDARLRVHGVQGLRVVDASVMPTLVGGNTNAPTIMIAEKAVDMIREDERAARTGAAAPLAGSPAPAGLQAQPA</sequence>
<dbReference type="SUPFAM" id="SSF54373">
    <property type="entry name" value="FAD-linked reductases, C-terminal domain"/>
    <property type="match status" value="1"/>
</dbReference>
<evidence type="ECO:0000256" key="3">
    <source>
        <dbReference type="ARBA" id="ARBA00022630"/>
    </source>
</evidence>
<keyword evidence="4 5" id="KW-0274">FAD</keyword>
<comment type="similarity">
    <text evidence="2 5">Belongs to the GMC oxidoreductase family.</text>
</comment>
<evidence type="ECO:0000256" key="6">
    <source>
        <dbReference type="SAM" id="MobiDB-lite"/>
    </source>
</evidence>
<evidence type="ECO:0000256" key="5">
    <source>
        <dbReference type="RuleBase" id="RU003968"/>
    </source>
</evidence>
<proteinExistence type="inferred from homology"/>
<dbReference type="GO" id="GO:0050660">
    <property type="term" value="F:flavin adenine dinucleotide binding"/>
    <property type="evidence" value="ECO:0007669"/>
    <property type="project" value="InterPro"/>
</dbReference>
<accession>A0AAE3NBN5</accession>
<dbReference type="EMBL" id="JAQIPB010000010">
    <property type="protein sequence ID" value="MDA7418593.1"/>
    <property type="molecule type" value="Genomic_DNA"/>
</dbReference>
<dbReference type="AlphaFoldDB" id="A0AAE3NBN5"/>